<feature type="region of interest" description="Disordered" evidence="6">
    <location>
        <begin position="1"/>
        <end position="28"/>
    </location>
</feature>
<evidence type="ECO:0000256" key="5">
    <source>
        <dbReference type="ARBA" id="ARBA00023136"/>
    </source>
</evidence>
<dbReference type="OrthoDB" id="5989317at2759"/>
<feature type="transmembrane region" description="Helical" evidence="7">
    <location>
        <begin position="142"/>
        <end position="161"/>
    </location>
</feature>
<dbReference type="Pfam" id="PF12832">
    <property type="entry name" value="MFS_1_like"/>
    <property type="match status" value="1"/>
</dbReference>
<feature type="transmembrane region" description="Helical" evidence="7">
    <location>
        <begin position="83"/>
        <end position="102"/>
    </location>
</feature>
<organism evidence="9 10">
    <name type="scientific">Polypedilum vanderplanki</name>
    <name type="common">Sleeping chironomid midge</name>
    <dbReference type="NCBI Taxonomy" id="319348"/>
    <lineage>
        <taxon>Eukaryota</taxon>
        <taxon>Metazoa</taxon>
        <taxon>Ecdysozoa</taxon>
        <taxon>Arthropoda</taxon>
        <taxon>Hexapoda</taxon>
        <taxon>Insecta</taxon>
        <taxon>Pterygota</taxon>
        <taxon>Neoptera</taxon>
        <taxon>Endopterygota</taxon>
        <taxon>Diptera</taxon>
        <taxon>Nematocera</taxon>
        <taxon>Chironomoidea</taxon>
        <taxon>Chironomidae</taxon>
        <taxon>Chironominae</taxon>
        <taxon>Polypedilum</taxon>
        <taxon>Polypedilum</taxon>
    </lineage>
</organism>
<dbReference type="InterPro" id="IPR051717">
    <property type="entry name" value="MFS_MFSD6"/>
</dbReference>
<dbReference type="CDD" id="cd17335">
    <property type="entry name" value="MFS_MFSD6"/>
    <property type="match status" value="1"/>
</dbReference>
<name>A0A9J6BQL6_POLVA</name>
<dbReference type="InterPro" id="IPR024989">
    <property type="entry name" value="MFS_assoc_dom"/>
</dbReference>
<feature type="transmembrane region" description="Helical" evidence="7">
    <location>
        <begin position="338"/>
        <end position="356"/>
    </location>
</feature>
<accession>A0A9J6BQL6</accession>
<feature type="region of interest" description="Disordered" evidence="6">
    <location>
        <begin position="696"/>
        <end position="715"/>
    </location>
</feature>
<feature type="transmembrane region" description="Helical" evidence="7">
    <location>
        <begin position="485"/>
        <end position="503"/>
    </location>
</feature>
<evidence type="ECO:0000256" key="7">
    <source>
        <dbReference type="SAM" id="Phobius"/>
    </source>
</evidence>
<evidence type="ECO:0000256" key="3">
    <source>
        <dbReference type="ARBA" id="ARBA00022692"/>
    </source>
</evidence>
<dbReference type="PANTHER" id="PTHR16172">
    <property type="entry name" value="MAJOR FACILITATOR SUPERFAMILY DOMAIN-CONTAINING PROTEIN 6-LIKE"/>
    <property type="match status" value="1"/>
</dbReference>
<gene>
    <name evidence="9" type="ORF">PVAND_002222</name>
</gene>
<dbReference type="EMBL" id="JADBJN010000003">
    <property type="protein sequence ID" value="KAG5672063.1"/>
    <property type="molecule type" value="Genomic_DNA"/>
</dbReference>
<feature type="compositionally biased region" description="Polar residues" evidence="6">
    <location>
        <begin position="700"/>
        <end position="715"/>
    </location>
</feature>
<keyword evidence="5 7" id="KW-0472">Membrane</keyword>
<dbReference type="SUPFAM" id="SSF103473">
    <property type="entry name" value="MFS general substrate transporter"/>
    <property type="match status" value="1"/>
</dbReference>
<keyword evidence="10" id="KW-1185">Reference proteome</keyword>
<dbReference type="GO" id="GO:0016020">
    <property type="term" value="C:membrane"/>
    <property type="evidence" value="ECO:0007669"/>
    <property type="project" value="UniProtKB-SubCell"/>
</dbReference>
<protein>
    <recommendedName>
        <fullName evidence="8">Major facilitator superfamily associated domain-containing protein</fullName>
    </recommendedName>
</protein>
<feature type="transmembrane region" description="Helical" evidence="7">
    <location>
        <begin position="608"/>
        <end position="626"/>
    </location>
</feature>
<comment type="subcellular location">
    <subcellularLocation>
        <location evidence="1">Membrane</location>
        <topology evidence="1">Multi-pass membrane protein</topology>
    </subcellularLocation>
</comment>
<proteinExistence type="inferred from homology"/>
<feature type="transmembrane region" description="Helical" evidence="7">
    <location>
        <begin position="515"/>
        <end position="532"/>
    </location>
</feature>
<dbReference type="PANTHER" id="PTHR16172:SF2">
    <property type="entry name" value="MAJOR FACILITATOR SUPERFAMILY DOMAIN-CONTAINING PROTEIN 6"/>
    <property type="match status" value="1"/>
</dbReference>
<feature type="transmembrane region" description="Helical" evidence="7">
    <location>
        <begin position="301"/>
        <end position="318"/>
    </location>
</feature>
<evidence type="ECO:0000313" key="9">
    <source>
        <dbReference type="EMBL" id="KAG5672063.1"/>
    </source>
</evidence>
<keyword evidence="3 7" id="KW-0812">Transmembrane</keyword>
<comment type="similarity">
    <text evidence="2">Belongs to the major facilitator superfamily. MFSD6 family.</text>
</comment>
<feature type="domain" description="Major facilitator superfamily associated" evidence="8">
    <location>
        <begin position="78"/>
        <end position="607"/>
    </location>
</feature>
<reference evidence="9" key="1">
    <citation type="submission" date="2021-03" db="EMBL/GenBank/DDBJ databases">
        <title>Chromosome level genome of the anhydrobiotic midge Polypedilum vanderplanki.</title>
        <authorList>
            <person name="Yoshida Y."/>
            <person name="Kikawada T."/>
            <person name="Gusev O."/>
        </authorList>
    </citation>
    <scope>NUCLEOTIDE SEQUENCE</scope>
    <source>
        <strain evidence="9">NIAS01</strain>
        <tissue evidence="9">Whole body or cell culture</tissue>
    </source>
</reference>
<dbReference type="Proteomes" id="UP001107558">
    <property type="component" value="Chromosome 3"/>
</dbReference>
<feature type="transmembrane region" description="Helical" evidence="7">
    <location>
        <begin position="453"/>
        <end position="473"/>
    </location>
</feature>
<evidence type="ECO:0000256" key="4">
    <source>
        <dbReference type="ARBA" id="ARBA00022989"/>
    </source>
</evidence>
<evidence type="ECO:0000256" key="1">
    <source>
        <dbReference type="ARBA" id="ARBA00004141"/>
    </source>
</evidence>
<evidence type="ECO:0000256" key="6">
    <source>
        <dbReference type="SAM" id="MobiDB-lite"/>
    </source>
</evidence>
<comment type="caution">
    <text evidence="9">The sequence shown here is derived from an EMBL/GenBank/DDBJ whole genome shotgun (WGS) entry which is preliminary data.</text>
</comment>
<evidence type="ECO:0000259" key="8">
    <source>
        <dbReference type="Pfam" id="PF12832"/>
    </source>
</evidence>
<keyword evidence="4 7" id="KW-1133">Transmembrane helix</keyword>
<dbReference type="AlphaFoldDB" id="A0A9J6BQL6"/>
<sequence length="715" mass="79899">MAQYSQYGGFDENQYGYDEQQRAPPSHYGVQPRPIVDPDAEGEVDPNLYPQAKESTHKIRGRYDFIEMLFGSVDQELLTVKTFYFFFYSAFGSLFPLMGVYFKQMGMNPFQCGLLVGSRPFVEFLSAPFWGSYADRSKKGKLLLLASLSAWIIFTLPLGFIQPPATSCIERYNETYYELRTPETPRILKRSVDNLQKLIDDENAETHIRTRRAIRPFSEVGISPLGVNYVNNFNERLHKDLVSPLFSSIVYRIDDIHKAFFLLMLLVIIGEFFSAPAITLADSAVITLLGEDSDQYGQQRMFGSLGWGVAMFFVGIALDHSTSFPDHPCGPNKLEKNYTICFATFAVSMTAALIAASQINFKYPEHSDDMEFQEKPAEPVLSREDEMQNQLAAQLGIPSLVSTGGPSLPTAKPKPQQPSLGAQTKMFAQRLTTQTPEWMLVFTHFKDLKCASFLFVAWFMGFGIGLIFTFLFWHLQDYGGSPTLFGVASVINHLSEIFAYFFSFKLITQIGHVKVLCLGLSGNVVRFLYISWISHPWWVLPFELMQGITHAACWAACCSYISHNTPPHLRTSAQGVLQGLHHGLGRGCGAVIGGLFVTYFGSKLTFRGYGVFCFFVLVAFVFINFYRVDQGFISDIPTTEDPHQVAEETSHLAPHGVPSNPIPRALSSSRLNEVGTNNQNESYGTYSTVGGNLGVPGSNPFAQQQQPTNGYGSNY</sequence>
<dbReference type="Gene3D" id="1.20.1250.20">
    <property type="entry name" value="MFS general substrate transporter like domains"/>
    <property type="match status" value="3"/>
</dbReference>
<evidence type="ECO:0000313" key="10">
    <source>
        <dbReference type="Proteomes" id="UP001107558"/>
    </source>
</evidence>
<dbReference type="InterPro" id="IPR036259">
    <property type="entry name" value="MFS_trans_sf"/>
</dbReference>
<evidence type="ECO:0000256" key="2">
    <source>
        <dbReference type="ARBA" id="ARBA00005241"/>
    </source>
</evidence>
<feature type="transmembrane region" description="Helical" evidence="7">
    <location>
        <begin position="260"/>
        <end position="289"/>
    </location>
</feature>